<proteinExistence type="predicted"/>
<sequence>MAYYRFAKHTSLTAEEVSNIDSLRKGFKMRRDVSCTKVIFTSDSKLAVNTSEPSRRCKPIVKNPTYAMHCSSMDCREMNKAADWIAKQGLL</sequence>
<dbReference type="Proteomes" id="UP000230069">
    <property type="component" value="Unassembled WGS sequence"/>
</dbReference>
<protein>
    <submittedName>
        <fullName evidence="1">Uncharacterized protein</fullName>
    </submittedName>
</protein>
<dbReference type="AlphaFoldDB" id="A0A2G5D402"/>
<reference evidence="1 2" key="1">
    <citation type="submission" date="2017-09" db="EMBL/GenBank/DDBJ databases">
        <title>WGS assembly of Aquilegia coerulea Goldsmith.</title>
        <authorList>
            <person name="Hodges S."/>
            <person name="Kramer E."/>
            <person name="Nordborg M."/>
            <person name="Tomkins J."/>
            <person name="Borevitz J."/>
            <person name="Derieg N."/>
            <person name="Yan J."/>
            <person name="Mihaltcheva S."/>
            <person name="Hayes R.D."/>
            <person name="Rokhsar D."/>
        </authorList>
    </citation>
    <scope>NUCLEOTIDE SEQUENCE [LARGE SCALE GENOMIC DNA]</scope>
    <source>
        <strain evidence="2">cv. Goldsmith</strain>
    </source>
</reference>
<name>A0A2G5D402_AQUCA</name>
<organism evidence="1 2">
    <name type="scientific">Aquilegia coerulea</name>
    <name type="common">Rocky mountain columbine</name>
    <dbReference type="NCBI Taxonomy" id="218851"/>
    <lineage>
        <taxon>Eukaryota</taxon>
        <taxon>Viridiplantae</taxon>
        <taxon>Streptophyta</taxon>
        <taxon>Embryophyta</taxon>
        <taxon>Tracheophyta</taxon>
        <taxon>Spermatophyta</taxon>
        <taxon>Magnoliopsida</taxon>
        <taxon>Ranunculales</taxon>
        <taxon>Ranunculaceae</taxon>
        <taxon>Thalictroideae</taxon>
        <taxon>Aquilegia</taxon>
    </lineage>
</organism>
<accession>A0A2G5D402</accession>
<keyword evidence="2" id="KW-1185">Reference proteome</keyword>
<evidence type="ECO:0000313" key="1">
    <source>
        <dbReference type="EMBL" id="PIA38249.1"/>
    </source>
</evidence>
<gene>
    <name evidence="1" type="ORF">AQUCO_02800136v1</name>
</gene>
<dbReference type="InParanoid" id="A0A2G5D402"/>
<evidence type="ECO:0000313" key="2">
    <source>
        <dbReference type="Proteomes" id="UP000230069"/>
    </source>
</evidence>
<dbReference type="EMBL" id="KZ305045">
    <property type="protein sequence ID" value="PIA38249.1"/>
    <property type="molecule type" value="Genomic_DNA"/>
</dbReference>